<dbReference type="InterPro" id="IPR008040">
    <property type="entry name" value="Hydant_A_N"/>
</dbReference>
<evidence type="ECO:0000313" key="5">
    <source>
        <dbReference type="Proteomes" id="UP000002593"/>
    </source>
</evidence>
<keyword evidence="5" id="KW-1185">Reference proteome</keyword>
<dbReference type="HOGENOM" id="CLU_002157_1_2_2"/>
<dbReference type="GO" id="GO:0005829">
    <property type="term" value="C:cytosol"/>
    <property type="evidence" value="ECO:0007669"/>
    <property type="project" value="TreeGrafter"/>
</dbReference>
<protein>
    <submittedName>
        <fullName evidence="4">Hydantoin utilization protein A</fullName>
    </submittedName>
</protein>
<dbReference type="InterPro" id="IPR045079">
    <property type="entry name" value="Oxoprolinase-like"/>
</dbReference>
<feature type="domain" description="Acetophenone carboxylase-like C-terminal" evidence="3">
    <location>
        <begin position="511"/>
        <end position="675"/>
    </location>
</feature>
<organism evidence="4 5">
    <name type="scientific">Hyperthermus butylicus (strain DSM 5456 / JCM 9403 / PLM1-5)</name>
    <dbReference type="NCBI Taxonomy" id="415426"/>
    <lineage>
        <taxon>Archaea</taxon>
        <taxon>Thermoproteota</taxon>
        <taxon>Thermoprotei</taxon>
        <taxon>Desulfurococcales</taxon>
        <taxon>Pyrodictiaceae</taxon>
        <taxon>Hyperthermus</taxon>
    </lineage>
</organism>
<dbReference type="STRING" id="415426.Hbut_1623"/>
<dbReference type="PANTHER" id="PTHR11365:SF23">
    <property type="entry name" value="HYPOTHETICAL 5-OXOPROLINASE (EUROFUNG)-RELATED"/>
    <property type="match status" value="1"/>
</dbReference>
<dbReference type="InterPro" id="IPR043129">
    <property type="entry name" value="ATPase_NBD"/>
</dbReference>
<accession>A2BN77</accession>
<dbReference type="Pfam" id="PF19278">
    <property type="entry name" value="Hydant_A_C"/>
    <property type="match status" value="1"/>
</dbReference>
<evidence type="ECO:0000259" key="1">
    <source>
        <dbReference type="Pfam" id="PF01968"/>
    </source>
</evidence>
<feature type="domain" description="Hydantoinase A/oxoprolinase" evidence="1">
    <location>
        <begin position="200"/>
        <end position="497"/>
    </location>
</feature>
<dbReference type="KEGG" id="hbu:Hbut_1623"/>
<feature type="domain" description="Hydantoinase/oxoprolinase N-terminal" evidence="2">
    <location>
        <begin position="3"/>
        <end position="180"/>
    </location>
</feature>
<dbReference type="InterPro" id="IPR002821">
    <property type="entry name" value="Hydantoinase_A"/>
</dbReference>
<dbReference type="GO" id="GO:0006749">
    <property type="term" value="P:glutathione metabolic process"/>
    <property type="evidence" value="ECO:0007669"/>
    <property type="project" value="TreeGrafter"/>
</dbReference>
<dbReference type="GO" id="GO:0017168">
    <property type="term" value="F:5-oxoprolinase (ATP-hydrolyzing) activity"/>
    <property type="evidence" value="ECO:0007669"/>
    <property type="project" value="TreeGrafter"/>
</dbReference>
<evidence type="ECO:0000259" key="3">
    <source>
        <dbReference type="Pfam" id="PF19278"/>
    </source>
</evidence>
<dbReference type="RefSeq" id="WP_011822756.1">
    <property type="nucleotide sequence ID" value="NC_008818.1"/>
</dbReference>
<gene>
    <name evidence="4" type="ordered locus">Hbut_1623</name>
</gene>
<dbReference type="eggNOG" id="arCOG01511">
    <property type="taxonomic scope" value="Archaea"/>
</dbReference>
<evidence type="ECO:0000313" key="4">
    <source>
        <dbReference type="EMBL" id="ABM81438.1"/>
    </source>
</evidence>
<dbReference type="PANTHER" id="PTHR11365">
    <property type="entry name" value="5-OXOPROLINASE RELATED"/>
    <property type="match status" value="1"/>
</dbReference>
<dbReference type="SUPFAM" id="SSF53067">
    <property type="entry name" value="Actin-like ATPase domain"/>
    <property type="match status" value="1"/>
</dbReference>
<dbReference type="EMBL" id="CP000493">
    <property type="protein sequence ID" value="ABM81438.1"/>
    <property type="molecule type" value="Genomic_DNA"/>
</dbReference>
<name>A2BN77_HYPBU</name>
<dbReference type="GeneID" id="4781775"/>
<reference evidence="4 5" key="1">
    <citation type="journal article" date="2007" name="Archaea">
        <title>The genome of Hyperthermus butylicus: a sulfur-reducing, peptide fermenting, neutrophilic Crenarchaeote growing up to 108 degrees C.</title>
        <authorList>
            <person name="Brugger K."/>
            <person name="Chen L."/>
            <person name="Stark M."/>
            <person name="Zibat A."/>
            <person name="Redder P."/>
            <person name="Ruepp A."/>
            <person name="Awayez M."/>
            <person name="She Q."/>
            <person name="Garrett R.A."/>
            <person name="Klenk H.P."/>
        </authorList>
    </citation>
    <scope>NUCLEOTIDE SEQUENCE [LARGE SCALE GENOMIC DNA]</scope>
    <source>
        <strain evidence="5">DSM 5456 / JCM 9403 / PLM1-5</strain>
    </source>
</reference>
<dbReference type="Proteomes" id="UP000002593">
    <property type="component" value="Chromosome"/>
</dbReference>
<dbReference type="Pfam" id="PF01968">
    <property type="entry name" value="Hydantoinase_A"/>
    <property type="match status" value="1"/>
</dbReference>
<dbReference type="AlphaFoldDB" id="A2BN77"/>
<dbReference type="EnsemblBacteria" id="ABM81438">
    <property type="protein sequence ID" value="ABM81438"/>
    <property type="gene ID" value="Hbut_1623"/>
</dbReference>
<dbReference type="Pfam" id="PF05378">
    <property type="entry name" value="Hydant_A_N"/>
    <property type="match status" value="1"/>
</dbReference>
<proteinExistence type="predicted"/>
<dbReference type="InterPro" id="IPR049517">
    <property type="entry name" value="ACX-like_C"/>
</dbReference>
<evidence type="ECO:0000259" key="2">
    <source>
        <dbReference type="Pfam" id="PF05378"/>
    </source>
</evidence>
<sequence length="688" mass="74580">MLRVGIDVGGTFTDIVVFDEESGRLVAGKVLTVPREPWRGVLGAFDALGVRVSDVGVFVHATTLGTNMFLGQVGIEPPVAVLITNAGFRDVIEIGRQNRAELYNLFFEKPQPLVPRSRRFGVRGRVSARGEELEPLDVGAVRRIAREWCGRAKVFIISFLHCYANDAHERLAARVVREECPGAEVVTGCEVDPEPGEFERTSTAVVNGLLRPILSRYLSKLAREMEQRGFRGRFLVMQSSGGVASLEYAVRFPAAFIESGPAAGVVATAYFAEAMGIRYALSFDMGGTTAKAAAIVNGEPIVADMYEVGGKVHMGRVLRGSGYPVRYPFIDIAEVSAGGGTIAWVDAGGALRVGPISAGADPGPACYGRGGREPTVTDANLVLGRLPEVLAGGRVRLHRNLAKEALEKLAKAVGMDTVEAALAVIRIADTVMARALRLVSIEKGYDPRMFTLFAFGGAGPLHAVSLARELGVPRVVVPPYTGVFSALGLLLTDYRHDLRRPVVRRADELEEEQLNKVFDELADEAKRILASEGVPEERVRLTRLLEARYEGQAYSLTIPYHGSLSEAVNEFHKLHAARYGYSMPEHPVVIVSARLVAIGVTPKPRLPRSKPLRHTPEPVGYREVYFKDDGWTRTPIYRRDRLKPGAVLKGPAVIESDDSTILIPPDSVGTVDEHHSIVISVGGGSVEA</sequence>